<dbReference type="PROSITE" id="PS00018">
    <property type="entry name" value="EF_HAND_1"/>
    <property type="match status" value="3"/>
</dbReference>
<dbReference type="InterPro" id="IPR050230">
    <property type="entry name" value="CALM/Myosin/TropC-like"/>
</dbReference>
<reference evidence="4" key="2">
    <citation type="submission" date="2021-09" db="EMBL/GenBank/DDBJ databases">
        <authorList>
            <person name="Jia N."/>
            <person name="Wang J."/>
            <person name="Shi W."/>
            <person name="Du L."/>
            <person name="Sun Y."/>
            <person name="Zhan W."/>
            <person name="Jiang J."/>
            <person name="Wang Q."/>
            <person name="Zhang B."/>
            <person name="Ji P."/>
            <person name="Sakyi L.B."/>
            <person name="Cui X."/>
            <person name="Yuan T."/>
            <person name="Jiang B."/>
            <person name="Yang W."/>
            <person name="Lam T.T.-Y."/>
            <person name="Chang Q."/>
            <person name="Ding S."/>
            <person name="Wang X."/>
            <person name="Zhu J."/>
            <person name="Ruan X."/>
            <person name="Zhao L."/>
            <person name="Wei J."/>
            <person name="Que T."/>
            <person name="Du C."/>
            <person name="Cheng J."/>
            <person name="Dai P."/>
            <person name="Han X."/>
            <person name="Huang E."/>
            <person name="Gao Y."/>
            <person name="Liu J."/>
            <person name="Shao H."/>
            <person name="Ye R."/>
            <person name="Li L."/>
            <person name="Wei W."/>
            <person name="Wang X."/>
            <person name="Wang C."/>
            <person name="Huo Q."/>
            <person name="Li W."/>
            <person name="Guo W."/>
            <person name="Chen H."/>
            <person name="Chen S."/>
            <person name="Zhou L."/>
            <person name="Zhou L."/>
            <person name="Ni X."/>
            <person name="Tian J."/>
            <person name="Zhou Y."/>
            <person name="Sheng Y."/>
            <person name="Liu T."/>
            <person name="Pan Y."/>
            <person name="Xia L."/>
            <person name="Li J."/>
            <person name="Zhao F."/>
            <person name="Cao W."/>
        </authorList>
    </citation>
    <scope>NUCLEOTIDE SEQUENCE</scope>
    <source>
        <strain evidence="4">Rmic-2018</strain>
        <tissue evidence="4">Larvae</tissue>
    </source>
</reference>
<dbReference type="InterPro" id="IPR011992">
    <property type="entry name" value="EF-hand-dom_pair"/>
</dbReference>
<feature type="domain" description="EF-hand" evidence="3">
    <location>
        <begin position="145"/>
        <end position="180"/>
    </location>
</feature>
<dbReference type="PROSITE" id="PS50222">
    <property type="entry name" value="EF_HAND_2"/>
    <property type="match status" value="4"/>
</dbReference>
<protein>
    <recommendedName>
        <fullName evidence="3">EF-hand domain-containing protein</fullName>
    </recommendedName>
</protein>
<evidence type="ECO:0000256" key="1">
    <source>
        <dbReference type="ARBA" id="ARBA00022737"/>
    </source>
</evidence>
<comment type="caution">
    <text evidence="4">The sequence shown here is derived from an EMBL/GenBank/DDBJ whole genome shotgun (WGS) entry which is preliminary data.</text>
</comment>
<dbReference type="InterPro" id="IPR002048">
    <property type="entry name" value="EF_hand_dom"/>
</dbReference>
<evidence type="ECO:0000259" key="3">
    <source>
        <dbReference type="PROSITE" id="PS50222"/>
    </source>
</evidence>
<dbReference type="GO" id="GO:0072686">
    <property type="term" value="C:mitotic spindle"/>
    <property type="evidence" value="ECO:0007669"/>
    <property type="project" value="UniProtKB-ARBA"/>
</dbReference>
<feature type="domain" description="EF-hand" evidence="3">
    <location>
        <begin position="107"/>
        <end position="142"/>
    </location>
</feature>
<sequence length="215" mass="24467">MLLVHAVRVAHLCVYEKHCPRNRPHRLQIAQCVAFRSRSNDHFKRQQVNAPERVLQLPALGMAHSKQLSPEEIADIKGAFLLFDRNGDGVISCAELEMVLHALGESPSADEMARIVRQVDRNFNGSIDFQEFLAFMVRKMSVRISTRADVLKAFQVFDRDSNGYITKTELIHIFTKVGQSMTLEEAEKVIAEVDADKDGRIDYAEFLNKVINRMP</sequence>
<name>A0A9J6F0R7_RHIMP</name>
<dbReference type="PANTHER" id="PTHR23048">
    <property type="entry name" value="MYOSIN LIGHT CHAIN 1, 3"/>
    <property type="match status" value="1"/>
</dbReference>
<feature type="domain" description="EF-hand" evidence="3">
    <location>
        <begin position="71"/>
        <end position="106"/>
    </location>
</feature>
<feature type="domain" description="EF-hand" evidence="3">
    <location>
        <begin position="181"/>
        <end position="215"/>
    </location>
</feature>
<proteinExistence type="predicted"/>
<keyword evidence="2" id="KW-0106">Calcium</keyword>
<evidence type="ECO:0000313" key="5">
    <source>
        <dbReference type="Proteomes" id="UP000821866"/>
    </source>
</evidence>
<dbReference type="SUPFAM" id="SSF47473">
    <property type="entry name" value="EF-hand"/>
    <property type="match status" value="1"/>
</dbReference>
<dbReference type="Pfam" id="PF13499">
    <property type="entry name" value="EF-hand_7"/>
    <property type="match status" value="2"/>
</dbReference>
<keyword evidence="5" id="KW-1185">Reference proteome</keyword>
<dbReference type="CDD" id="cd00051">
    <property type="entry name" value="EFh"/>
    <property type="match status" value="2"/>
</dbReference>
<dbReference type="SMART" id="SM00054">
    <property type="entry name" value="EFh"/>
    <property type="match status" value="4"/>
</dbReference>
<evidence type="ECO:0000256" key="2">
    <source>
        <dbReference type="ARBA" id="ARBA00022837"/>
    </source>
</evidence>
<keyword evidence="1" id="KW-0677">Repeat</keyword>
<gene>
    <name evidence="4" type="ORF">HPB51_009277</name>
</gene>
<evidence type="ECO:0000313" key="4">
    <source>
        <dbReference type="EMBL" id="KAH8040021.1"/>
    </source>
</evidence>
<dbReference type="AlphaFoldDB" id="A0A9J6F0R7"/>
<organism evidence="4 5">
    <name type="scientific">Rhipicephalus microplus</name>
    <name type="common">Cattle tick</name>
    <name type="synonym">Boophilus microplus</name>
    <dbReference type="NCBI Taxonomy" id="6941"/>
    <lineage>
        <taxon>Eukaryota</taxon>
        <taxon>Metazoa</taxon>
        <taxon>Ecdysozoa</taxon>
        <taxon>Arthropoda</taxon>
        <taxon>Chelicerata</taxon>
        <taxon>Arachnida</taxon>
        <taxon>Acari</taxon>
        <taxon>Parasitiformes</taxon>
        <taxon>Ixodida</taxon>
        <taxon>Ixodoidea</taxon>
        <taxon>Ixodidae</taxon>
        <taxon>Rhipicephalinae</taxon>
        <taxon>Rhipicephalus</taxon>
        <taxon>Boophilus</taxon>
    </lineage>
</organism>
<dbReference type="GO" id="GO:0005509">
    <property type="term" value="F:calcium ion binding"/>
    <property type="evidence" value="ECO:0007669"/>
    <property type="project" value="InterPro"/>
</dbReference>
<dbReference type="Gene3D" id="1.10.238.10">
    <property type="entry name" value="EF-hand"/>
    <property type="match status" value="2"/>
</dbReference>
<dbReference type="VEuPathDB" id="VectorBase:LOC119163978"/>
<dbReference type="Proteomes" id="UP000821866">
    <property type="component" value="Chromosome 1"/>
</dbReference>
<accession>A0A9J6F0R7</accession>
<dbReference type="InterPro" id="IPR018247">
    <property type="entry name" value="EF_Hand_1_Ca_BS"/>
</dbReference>
<reference evidence="4" key="1">
    <citation type="journal article" date="2020" name="Cell">
        <title>Large-Scale Comparative Analyses of Tick Genomes Elucidate Their Genetic Diversity and Vector Capacities.</title>
        <authorList>
            <consortium name="Tick Genome and Microbiome Consortium (TIGMIC)"/>
            <person name="Jia N."/>
            <person name="Wang J."/>
            <person name="Shi W."/>
            <person name="Du L."/>
            <person name="Sun Y."/>
            <person name="Zhan W."/>
            <person name="Jiang J.F."/>
            <person name="Wang Q."/>
            <person name="Zhang B."/>
            <person name="Ji P."/>
            <person name="Bell-Sakyi L."/>
            <person name="Cui X.M."/>
            <person name="Yuan T.T."/>
            <person name="Jiang B.G."/>
            <person name="Yang W.F."/>
            <person name="Lam T.T."/>
            <person name="Chang Q.C."/>
            <person name="Ding S.J."/>
            <person name="Wang X.J."/>
            <person name="Zhu J.G."/>
            <person name="Ruan X.D."/>
            <person name="Zhao L."/>
            <person name="Wei J.T."/>
            <person name="Ye R.Z."/>
            <person name="Que T.C."/>
            <person name="Du C.H."/>
            <person name="Zhou Y.H."/>
            <person name="Cheng J.X."/>
            <person name="Dai P.F."/>
            <person name="Guo W.B."/>
            <person name="Han X.H."/>
            <person name="Huang E.J."/>
            <person name="Li L.F."/>
            <person name="Wei W."/>
            <person name="Gao Y.C."/>
            <person name="Liu J.Z."/>
            <person name="Shao H.Z."/>
            <person name="Wang X."/>
            <person name="Wang C.C."/>
            <person name="Yang T.C."/>
            <person name="Huo Q.B."/>
            <person name="Li W."/>
            <person name="Chen H.Y."/>
            <person name="Chen S.E."/>
            <person name="Zhou L.G."/>
            <person name="Ni X.B."/>
            <person name="Tian J.H."/>
            <person name="Sheng Y."/>
            <person name="Liu T."/>
            <person name="Pan Y.S."/>
            <person name="Xia L.Y."/>
            <person name="Li J."/>
            <person name="Zhao F."/>
            <person name="Cao W.C."/>
        </authorList>
    </citation>
    <scope>NUCLEOTIDE SEQUENCE</scope>
    <source>
        <strain evidence="4">Rmic-2018</strain>
    </source>
</reference>
<dbReference type="PANTHER" id="PTHR23048:SF0">
    <property type="entry name" value="CALMODULIN LIKE 3"/>
    <property type="match status" value="1"/>
</dbReference>
<dbReference type="FunFam" id="1.10.238.10:FF:000527">
    <property type="entry name" value="Calmodulin-3"/>
    <property type="match status" value="1"/>
</dbReference>
<dbReference type="GO" id="GO:0016460">
    <property type="term" value="C:myosin II complex"/>
    <property type="evidence" value="ECO:0007669"/>
    <property type="project" value="TreeGrafter"/>
</dbReference>
<dbReference type="EMBL" id="JABSTU010000001">
    <property type="protein sequence ID" value="KAH8040021.1"/>
    <property type="molecule type" value="Genomic_DNA"/>
</dbReference>